<evidence type="ECO:0000256" key="1">
    <source>
        <dbReference type="ARBA" id="ARBA00008950"/>
    </source>
</evidence>
<evidence type="ECO:0000313" key="4">
    <source>
        <dbReference type="EMBL" id="RLL09775.1"/>
    </source>
</evidence>
<keyword evidence="5" id="KW-1185">Reference proteome</keyword>
<name>A0A498CKT7_9FIRM</name>
<dbReference type="GO" id="GO:0046872">
    <property type="term" value="F:metal ion binding"/>
    <property type="evidence" value="ECO:0007669"/>
    <property type="project" value="UniProtKB-KW"/>
</dbReference>
<dbReference type="InterPro" id="IPR029052">
    <property type="entry name" value="Metallo-depent_PP-like"/>
</dbReference>
<dbReference type="PANTHER" id="PTHR11124">
    <property type="entry name" value="VACUOLAR SORTING PROTEIN VPS29"/>
    <property type="match status" value="1"/>
</dbReference>
<evidence type="ECO:0000259" key="3">
    <source>
        <dbReference type="Pfam" id="PF12850"/>
    </source>
</evidence>
<dbReference type="Gene3D" id="3.60.21.10">
    <property type="match status" value="1"/>
</dbReference>
<feature type="domain" description="Calcineurin-like phosphoesterase" evidence="3">
    <location>
        <begin position="1"/>
        <end position="148"/>
    </location>
</feature>
<reference evidence="4 5" key="1">
    <citation type="submission" date="2018-10" db="EMBL/GenBank/DDBJ databases">
        <title>Anaerotruncus faecis sp. nov., isolated from human feces.</title>
        <authorList>
            <person name="Wang Y.-J."/>
        </authorList>
    </citation>
    <scope>NUCLEOTIDE SEQUENCE [LARGE SCALE GENOMIC DNA]</scope>
    <source>
        <strain evidence="4 5">22A2-44</strain>
    </source>
</reference>
<protein>
    <recommendedName>
        <fullName evidence="2">Phosphoesterase</fullName>
        <ecNumber evidence="2">3.1.4.-</ecNumber>
    </recommendedName>
</protein>
<dbReference type="GO" id="GO:0016787">
    <property type="term" value="F:hydrolase activity"/>
    <property type="evidence" value="ECO:0007669"/>
    <property type="project" value="UniProtKB-UniRule"/>
</dbReference>
<dbReference type="SUPFAM" id="SSF56300">
    <property type="entry name" value="Metallo-dependent phosphatases"/>
    <property type="match status" value="1"/>
</dbReference>
<dbReference type="NCBIfam" id="TIGR00040">
    <property type="entry name" value="yfcE"/>
    <property type="match status" value="1"/>
</dbReference>
<dbReference type="AlphaFoldDB" id="A0A498CKT7"/>
<gene>
    <name evidence="4" type="ORF">D4A47_09690</name>
</gene>
<dbReference type="InterPro" id="IPR000979">
    <property type="entry name" value="Phosphodiesterase_MJ0936/Vps29"/>
</dbReference>
<keyword evidence="2" id="KW-0479">Metal-binding</keyword>
<evidence type="ECO:0000256" key="2">
    <source>
        <dbReference type="RuleBase" id="RU362039"/>
    </source>
</evidence>
<dbReference type="InterPro" id="IPR024654">
    <property type="entry name" value="Calcineurin-like_PHP_lpxH"/>
</dbReference>
<accession>A0A498CKT7</accession>
<comment type="similarity">
    <text evidence="1 2">Belongs to the metallophosphoesterase superfamily. YfcE family.</text>
</comment>
<organism evidence="4 5">
    <name type="scientific">Anaerotruncus massiliensis</name>
    <name type="common">ex Liu et al. 2021</name>
    <dbReference type="NCBI Taxonomy" id="2321404"/>
    <lineage>
        <taxon>Bacteria</taxon>
        <taxon>Bacillati</taxon>
        <taxon>Bacillota</taxon>
        <taxon>Clostridia</taxon>
        <taxon>Eubacteriales</taxon>
        <taxon>Oscillospiraceae</taxon>
        <taxon>Anaerotruncus</taxon>
    </lineage>
</organism>
<comment type="caution">
    <text evidence="4">The sequence shown here is derived from an EMBL/GenBank/DDBJ whole genome shotgun (WGS) entry which is preliminary data.</text>
</comment>
<comment type="cofactor">
    <cofactor evidence="2">
        <name>a divalent metal cation</name>
        <dbReference type="ChEBI" id="CHEBI:60240"/>
    </cofactor>
</comment>
<dbReference type="RefSeq" id="WP_101548118.1">
    <property type="nucleotide sequence ID" value="NZ_DBFBJK010000366.1"/>
</dbReference>
<sequence>MRLIVTSDTHRDFHSLRRLVEMHRASADIFIHLGDGAQELEQAIALYPDCKWLSVRGNCDFGTSATLAGCFSCGPAKIFYTHGHMYSVKYGLDDLVAAAADIEANVVLFGHTHVPFVGYQRGMHLLNPGSLGLPRDGKSTYGVVDVTETDIVCFINELDNRRK</sequence>
<dbReference type="EMBL" id="RCHT01000017">
    <property type="protein sequence ID" value="RLL09775.1"/>
    <property type="molecule type" value="Genomic_DNA"/>
</dbReference>
<proteinExistence type="inferred from homology"/>
<dbReference type="Proteomes" id="UP000276301">
    <property type="component" value="Unassembled WGS sequence"/>
</dbReference>
<dbReference type="EC" id="3.1.4.-" evidence="2"/>
<dbReference type="Pfam" id="PF12850">
    <property type="entry name" value="Metallophos_2"/>
    <property type="match status" value="1"/>
</dbReference>
<evidence type="ECO:0000313" key="5">
    <source>
        <dbReference type="Proteomes" id="UP000276301"/>
    </source>
</evidence>